<dbReference type="InterPro" id="IPR035906">
    <property type="entry name" value="MetI-like_sf"/>
</dbReference>
<comment type="similarity">
    <text evidence="3">Belongs to the binding-protein-dependent transport system permease family. HisMQ subfamily.</text>
</comment>
<dbReference type="AlphaFoldDB" id="A0A0P6WKX9"/>
<dbReference type="Pfam" id="PF00528">
    <property type="entry name" value="BPD_transp_1"/>
    <property type="match status" value="1"/>
</dbReference>
<evidence type="ECO:0000256" key="3">
    <source>
        <dbReference type="ARBA" id="ARBA00010072"/>
    </source>
</evidence>
<organism evidence="12 13">
    <name type="scientific">Prosthecodimorpha hirschii</name>
    <dbReference type="NCBI Taxonomy" id="665126"/>
    <lineage>
        <taxon>Bacteria</taxon>
        <taxon>Pseudomonadati</taxon>
        <taxon>Pseudomonadota</taxon>
        <taxon>Alphaproteobacteria</taxon>
        <taxon>Hyphomicrobiales</taxon>
        <taxon>Ancalomicrobiaceae</taxon>
        <taxon>Prosthecodimorpha</taxon>
    </lineage>
</organism>
<evidence type="ECO:0000256" key="5">
    <source>
        <dbReference type="ARBA" id="ARBA00022475"/>
    </source>
</evidence>
<dbReference type="NCBIfam" id="TIGR01726">
    <property type="entry name" value="HEQRo_perm_3TM"/>
    <property type="match status" value="1"/>
</dbReference>
<evidence type="ECO:0000313" key="13">
    <source>
        <dbReference type="Proteomes" id="UP000048984"/>
    </source>
</evidence>
<comment type="function">
    <text evidence="1">Part of the binding-protein-dependent transport system for glutamine; probably responsible for the translocation of the substrate across the membrane.</text>
</comment>
<dbReference type="PANTHER" id="PTHR30614:SF20">
    <property type="entry name" value="GLUTAMINE TRANSPORT SYSTEM PERMEASE PROTEIN GLNP"/>
    <property type="match status" value="1"/>
</dbReference>
<keyword evidence="5" id="KW-1003">Cell membrane</keyword>
<dbReference type="EMBL" id="LJYW01000001">
    <property type="protein sequence ID" value="KPL55421.1"/>
    <property type="molecule type" value="Genomic_DNA"/>
</dbReference>
<comment type="caution">
    <text evidence="12">The sequence shown here is derived from an EMBL/GenBank/DDBJ whole genome shotgun (WGS) entry which is preliminary data.</text>
</comment>
<accession>A0A0P6WKX9</accession>
<protein>
    <submittedName>
        <fullName evidence="12">ABC transporter permease</fullName>
    </submittedName>
</protein>
<dbReference type="PROSITE" id="PS50928">
    <property type="entry name" value="ABC_TM1"/>
    <property type="match status" value="1"/>
</dbReference>
<feature type="transmembrane region" description="Helical" evidence="10">
    <location>
        <begin position="191"/>
        <end position="212"/>
    </location>
</feature>
<dbReference type="GO" id="GO:0006865">
    <property type="term" value="P:amino acid transport"/>
    <property type="evidence" value="ECO:0007669"/>
    <property type="project" value="UniProtKB-KW"/>
</dbReference>
<dbReference type="RefSeq" id="WP_054361587.1">
    <property type="nucleotide sequence ID" value="NZ_JAPCYQ010000001.1"/>
</dbReference>
<keyword evidence="7" id="KW-0029">Amino-acid transport</keyword>
<keyword evidence="4 10" id="KW-0813">Transport</keyword>
<name>A0A0P6WKX9_9HYPH</name>
<dbReference type="InterPro" id="IPR043429">
    <property type="entry name" value="ArtM/GltK/GlnP/TcyL/YhdX-like"/>
</dbReference>
<keyword evidence="13" id="KW-1185">Reference proteome</keyword>
<feature type="domain" description="ABC transmembrane type-1" evidence="11">
    <location>
        <begin position="20"/>
        <end position="209"/>
    </location>
</feature>
<dbReference type="SUPFAM" id="SSF161098">
    <property type="entry name" value="MetI-like"/>
    <property type="match status" value="1"/>
</dbReference>
<evidence type="ECO:0000259" key="11">
    <source>
        <dbReference type="PROSITE" id="PS50928"/>
    </source>
</evidence>
<keyword evidence="6 10" id="KW-0812">Transmembrane</keyword>
<dbReference type="CDD" id="cd06261">
    <property type="entry name" value="TM_PBP2"/>
    <property type="match status" value="1"/>
</dbReference>
<evidence type="ECO:0000256" key="4">
    <source>
        <dbReference type="ARBA" id="ARBA00022448"/>
    </source>
</evidence>
<evidence type="ECO:0000256" key="10">
    <source>
        <dbReference type="RuleBase" id="RU363032"/>
    </source>
</evidence>
<sequence>MPELQFGVVFADFDLLIRAAGTTALLWAAAFSVGWSAGWIVAFGRRSPRLVLAIPARGFVECFRNTPVLVQLIWFYYALPVLIGIQMPAFGAAVLALGLNGTAYCAEIHRNGLQSVAIGQWEAGRALGMGRLRVFFRIILPQAVSRMIPAYTNRAVEMAKNTSVASVISVHELMYNARLFSSQNYVPLETFTVVAGIYFVVIWPISLASSLIERRRSA</sequence>
<feature type="transmembrane region" description="Helical" evidence="10">
    <location>
        <begin position="74"/>
        <end position="97"/>
    </location>
</feature>
<dbReference type="Proteomes" id="UP000048984">
    <property type="component" value="Unassembled WGS sequence"/>
</dbReference>
<comment type="subcellular location">
    <subcellularLocation>
        <location evidence="2">Cell inner membrane</location>
        <topology evidence="2">Multi-pass membrane protein</topology>
    </subcellularLocation>
    <subcellularLocation>
        <location evidence="10">Cell membrane</location>
        <topology evidence="10">Multi-pass membrane protein</topology>
    </subcellularLocation>
</comment>
<dbReference type="PANTHER" id="PTHR30614">
    <property type="entry name" value="MEMBRANE COMPONENT OF AMINO ACID ABC TRANSPORTER"/>
    <property type="match status" value="1"/>
</dbReference>
<dbReference type="GO" id="GO:0022857">
    <property type="term" value="F:transmembrane transporter activity"/>
    <property type="evidence" value="ECO:0007669"/>
    <property type="project" value="InterPro"/>
</dbReference>
<feature type="transmembrane region" description="Helical" evidence="10">
    <location>
        <begin position="24"/>
        <end position="44"/>
    </location>
</feature>
<evidence type="ECO:0000256" key="9">
    <source>
        <dbReference type="ARBA" id="ARBA00023136"/>
    </source>
</evidence>
<dbReference type="STRING" id="665126.ABB55_26930"/>
<dbReference type="InterPro" id="IPR000515">
    <property type="entry name" value="MetI-like"/>
</dbReference>
<evidence type="ECO:0000256" key="2">
    <source>
        <dbReference type="ARBA" id="ARBA00004429"/>
    </source>
</evidence>
<dbReference type="Gene3D" id="1.10.3720.10">
    <property type="entry name" value="MetI-like"/>
    <property type="match status" value="1"/>
</dbReference>
<keyword evidence="8 10" id="KW-1133">Transmembrane helix</keyword>
<reference evidence="12 13" key="2">
    <citation type="submission" date="2015-10" db="EMBL/GenBank/DDBJ databases">
        <title>Draft Genome Sequence of Prosthecomicrobium hirschii ATCC 27832.</title>
        <authorList>
            <person name="Daniel J."/>
            <person name="Givan S.A."/>
            <person name="Brun Y.V."/>
            <person name="Brown P.J."/>
        </authorList>
    </citation>
    <scope>NUCLEOTIDE SEQUENCE [LARGE SCALE GENOMIC DNA]</scope>
    <source>
        <strain evidence="12 13">16</strain>
    </source>
</reference>
<keyword evidence="9 10" id="KW-0472">Membrane</keyword>
<evidence type="ECO:0000313" key="12">
    <source>
        <dbReference type="EMBL" id="KPL55421.1"/>
    </source>
</evidence>
<evidence type="ECO:0000256" key="1">
    <source>
        <dbReference type="ARBA" id="ARBA00003159"/>
    </source>
</evidence>
<dbReference type="GO" id="GO:0043190">
    <property type="term" value="C:ATP-binding cassette (ABC) transporter complex"/>
    <property type="evidence" value="ECO:0007669"/>
    <property type="project" value="InterPro"/>
</dbReference>
<reference evidence="12 13" key="1">
    <citation type="submission" date="2015-09" db="EMBL/GenBank/DDBJ databases">
        <authorList>
            <person name="Jackson K.R."/>
            <person name="Lunt B.L."/>
            <person name="Fisher J.N.B."/>
            <person name="Gardner A.V."/>
            <person name="Bailey M.E."/>
            <person name="Deus L.M."/>
            <person name="Earl A.S."/>
            <person name="Gibby P.D."/>
            <person name="Hartmann K.A."/>
            <person name="Liu J.E."/>
            <person name="Manci A.M."/>
            <person name="Nielsen D.A."/>
            <person name="Solomon M.B."/>
            <person name="Breakwell D.P."/>
            <person name="Burnett S.H."/>
            <person name="Grose J.H."/>
        </authorList>
    </citation>
    <scope>NUCLEOTIDE SEQUENCE [LARGE SCALE GENOMIC DNA]</scope>
    <source>
        <strain evidence="12 13">16</strain>
    </source>
</reference>
<dbReference type="InterPro" id="IPR010065">
    <property type="entry name" value="AA_ABC_transptr_permease_3TM"/>
</dbReference>
<evidence type="ECO:0000256" key="8">
    <source>
        <dbReference type="ARBA" id="ARBA00022989"/>
    </source>
</evidence>
<evidence type="ECO:0000256" key="7">
    <source>
        <dbReference type="ARBA" id="ARBA00022970"/>
    </source>
</evidence>
<evidence type="ECO:0000256" key="6">
    <source>
        <dbReference type="ARBA" id="ARBA00022692"/>
    </source>
</evidence>
<proteinExistence type="inferred from homology"/>
<gene>
    <name evidence="12" type="ORF">ABB55_26930</name>
</gene>